<dbReference type="InterPro" id="IPR050896">
    <property type="entry name" value="Mito_lipid_metab_GTPase"/>
</dbReference>
<dbReference type="PANTHER" id="PTHR46434">
    <property type="entry name" value="GENETIC INTERACTOR OF PROHIBITINS 3, MITOCHONDRIAL"/>
    <property type="match status" value="1"/>
</dbReference>
<dbReference type="Gramene" id="PNW80387">
    <property type="protein sequence ID" value="PNW80387"/>
    <property type="gene ID" value="CHLRE_07g315400v5"/>
</dbReference>
<dbReference type="InterPro" id="IPR027417">
    <property type="entry name" value="P-loop_NTPase"/>
</dbReference>
<feature type="domain" description="G" evidence="2">
    <location>
        <begin position="406"/>
        <end position="471"/>
    </location>
</feature>
<keyword evidence="5" id="KW-1185">Reference proteome</keyword>
<dbReference type="RefSeq" id="XP_001700794.1">
    <property type="nucleotide sequence ID" value="XM_001700742.2"/>
</dbReference>
<name>A8I699_CHLRE</name>
<dbReference type="OrthoDB" id="1696305at2759"/>
<dbReference type="CDD" id="cd01855">
    <property type="entry name" value="YqeH"/>
    <property type="match status" value="1"/>
</dbReference>
<protein>
    <submittedName>
        <fullName evidence="4">Uncharacterized protein</fullName>
    </submittedName>
</protein>
<dbReference type="InterPro" id="IPR048422">
    <property type="entry name" value="NOA1/YqeH-like_C"/>
</dbReference>
<feature type="compositionally biased region" description="Gly residues" evidence="1">
    <location>
        <begin position="700"/>
        <end position="717"/>
    </location>
</feature>
<dbReference type="EMBL" id="CM008968">
    <property type="protein sequence ID" value="PNW80387.1"/>
    <property type="molecule type" value="Genomic_DNA"/>
</dbReference>
<feature type="region of interest" description="Disordered" evidence="1">
    <location>
        <begin position="190"/>
        <end position="215"/>
    </location>
</feature>
<evidence type="ECO:0000259" key="3">
    <source>
        <dbReference type="Pfam" id="PF21516"/>
    </source>
</evidence>
<dbReference type="GeneID" id="5726531"/>
<dbReference type="Pfam" id="PF21516">
    <property type="entry name" value="YqeH-like_C"/>
    <property type="match status" value="1"/>
</dbReference>
<dbReference type="STRING" id="3055.A8I699"/>
<dbReference type="InterPro" id="IPR006073">
    <property type="entry name" value="GTP-bd"/>
</dbReference>
<dbReference type="GO" id="GO:0005739">
    <property type="term" value="C:mitochondrion"/>
    <property type="evidence" value="ECO:0000318"/>
    <property type="project" value="GO_Central"/>
</dbReference>
<feature type="compositionally biased region" description="Gly residues" evidence="1">
    <location>
        <begin position="664"/>
        <end position="679"/>
    </location>
</feature>
<feature type="compositionally biased region" description="Low complexity" evidence="1">
    <location>
        <begin position="111"/>
        <end position="140"/>
    </location>
</feature>
<feature type="region of interest" description="Disordered" evidence="1">
    <location>
        <begin position="96"/>
        <end position="140"/>
    </location>
</feature>
<organism evidence="4 5">
    <name type="scientific">Chlamydomonas reinhardtii</name>
    <name type="common">Chlamydomonas smithii</name>
    <dbReference type="NCBI Taxonomy" id="3055"/>
    <lineage>
        <taxon>Eukaryota</taxon>
        <taxon>Viridiplantae</taxon>
        <taxon>Chlorophyta</taxon>
        <taxon>core chlorophytes</taxon>
        <taxon>Chlorophyceae</taxon>
        <taxon>CS clade</taxon>
        <taxon>Chlamydomonadales</taxon>
        <taxon>Chlamydomonadaceae</taxon>
        <taxon>Chlamydomonas</taxon>
    </lineage>
</organism>
<dbReference type="SUPFAM" id="SSF52540">
    <property type="entry name" value="P-loop containing nucleoside triphosphate hydrolases"/>
    <property type="match status" value="1"/>
</dbReference>
<dbReference type="AlphaFoldDB" id="A8I699"/>
<dbReference type="eggNOG" id="KOG1249">
    <property type="taxonomic scope" value="Eukaryota"/>
</dbReference>
<evidence type="ECO:0000313" key="4">
    <source>
        <dbReference type="EMBL" id="PNW80387.1"/>
    </source>
</evidence>
<evidence type="ECO:0000313" key="5">
    <source>
        <dbReference type="Proteomes" id="UP000006906"/>
    </source>
</evidence>
<proteinExistence type="predicted"/>
<dbReference type="PANTHER" id="PTHR46434:SF1">
    <property type="entry name" value="GENETIC INTERACTOR OF PROHIBITINS 3, MITOCHONDRIAL"/>
    <property type="match status" value="1"/>
</dbReference>
<dbReference type="Gene3D" id="3.40.50.300">
    <property type="entry name" value="P-loop containing nucleotide triphosphate hydrolases"/>
    <property type="match status" value="1"/>
</dbReference>
<dbReference type="GO" id="GO:0005525">
    <property type="term" value="F:GTP binding"/>
    <property type="evidence" value="ECO:0007669"/>
    <property type="project" value="InterPro"/>
</dbReference>
<dbReference type="HOGENOM" id="CLU_378294_0_0_1"/>
<dbReference type="PaxDb" id="3055-EDP07048"/>
<dbReference type="Proteomes" id="UP000006906">
    <property type="component" value="Chromosome 7"/>
</dbReference>
<sequence>MRAAVGRDALAAGAAVASPCSTSGRAALLRPLVVAAAPGFRGQASGAAAAAAVPSPSPSPLLAGASSSSPSCSPSCYSQQRQASLLSRRWSSISSTSHRPVATAASGRGDGATVADGAAGSSPASSSSPPRPSAADLSAASAQLLSDDQLRAAGLRLPSHCCGCGMRLQRRDAEAPGYFIIPARLFEPKRDPDADEDGFGRAGRGRGGAGAGAEAGGELGELMKAARQEMDADAEADAYDDVGLVRADEEPDVLCQRCFSLKHSGKVKVQAAETALPDFDLGKKVGRKIHLQKDRRAVVLCVVDMWDFDGSLPRAALRSLLPPGVTSEAAAPEDLKFSLMVAANKFDLLPPQATPARVQQWVRLRLKQAGLPPPDKVFLVSAAKGTGVKDMVQDVRQALGYRGDLWVVGAQNAGKSSLIAAMKRLAGTAGKGEPTIAPVPGTTLGLLQVPGLPLGPKHRAFDTPGVPHGHQLTSRLGLEDVKQVLPSKPLKGRTYRLAPGNTLLIGGGLARLDVVSSPGATLYLTVFVSHHVNLHLGKTEGAEERLPRLVEGGLLTPPDDPARAEQLPPLVPLDVEVEGTDWRRSTVDVAIAGLGWVGVGCAGRAGFRLWTLPGVAVTTHAALIPDMAEMFERPGVSSLLPKAQTRAHAAVKEKKAERAERRGGAGGDGGDGGGGGGEGRVVSRGERGWEAAGAVPAVGRSGGGGGGGRGGRGGGRGGRGRGGRSSGGRGGNS</sequence>
<feature type="region of interest" description="Disordered" evidence="1">
    <location>
        <begin position="45"/>
        <end position="73"/>
    </location>
</feature>
<feature type="region of interest" description="Disordered" evidence="1">
    <location>
        <begin position="642"/>
        <end position="733"/>
    </location>
</feature>
<feature type="compositionally biased region" description="Basic and acidic residues" evidence="1">
    <location>
        <begin position="650"/>
        <end position="663"/>
    </location>
</feature>
<reference evidence="4 5" key="1">
    <citation type="journal article" date="2007" name="Science">
        <title>The Chlamydomonas genome reveals the evolution of key animal and plant functions.</title>
        <authorList>
            <person name="Merchant S.S."/>
            <person name="Prochnik S.E."/>
            <person name="Vallon O."/>
            <person name="Harris E.H."/>
            <person name="Karpowicz S.J."/>
            <person name="Witman G.B."/>
            <person name="Terry A."/>
            <person name="Salamov A."/>
            <person name="Fritz-Laylin L.K."/>
            <person name="Marechal-Drouard L."/>
            <person name="Marshall W.F."/>
            <person name="Qu L.H."/>
            <person name="Nelson D.R."/>
            <person name="Sanderfoot A.A."/>
            <person name="Spalding M.H."/>
            <person name="Kapitonov V.V."/>
            <person name="Ren Q."/>
            <person name="Ferris P."/>
            <person name="Lindquist E."/>
            <person name="Shapiro H."/>
            <person name="Lucas S.M."/>
            <person name="Grimwood J."/>
            <person name="Schmutz J."/>
            <person name="Cardol P."/>
            <person name="Cerutti H."/>
            <person name="Chanfreau G."/>
            <person name="Chen C.L."/>
            <person name="Cognat V."/>
            <person name="Croft M.T."/>
            <person name="Dent R."/>
            <person name="Dutcher S."/>
            <person name="Fernandez E."/>
            <person name="Fukuzawa H."/>
            <person name="Gonzalez-Ballester D."/>
            <person name="Gonzalez-Halphen D."/>
            <person name="Hallmann A."/>
            <person name="Hanikenne M."/>
            <person name="Hippler M."/>
            <person name="Inwood W."/>
            <person name="Jabbari K."/>
            <person name="Kalanon M."/>
            <person name="Kuras R."/>
            <person name="Lefebvre P.A."/>
            <person name="Lemaire S.D."/>
            <person name="Lobanov A.V."/>
            <person name="Lohr M."/>
            <person name="Manuell A."/>
            <person name="Meier I."/>
            <person name="Mets L."/>
            <person name="Mittag M."/>
            <person name="Mittelmeier T."/>
            <person name="Moroney J.V."/>
            <person name="Moseley J."/>
            <person name="Napoli C."/>
            <person name="Nedelcu A.M."/>
            <person name="Niyogi K."/>
            <person name="Novoselov S.V."/>
            <person name="Paulsen I.T."/>
            <person name="Pazour G."/>
            <person name="Purton S."/>
            <person name="Ral J.P."/>
            <person name="Riano-Pachon D.M."/>
            <person name="Riekhof W."/>
            <person name="Rymarquis L."/>
            <person name="Schroda M."/>
            <person name="Stern D."/>
            <person name="Umen J."/>
            <person name="Willows R."/>
            <person name="Wilson N."/>
            <person name="Zimmer S.L."/>
            <person name="Allmer J."/>
            <person name="Balk J."/>
            <person name="Bisova K."/>
            <person name="Chen C.J."/>
            <person name="Elias M."/>
            <person name="Gendler K."/>
            <person name="Hauser C."/>
            <person name="Lamb M.R."/>
            <person name="Ledford H."/>
            <person name="Long J.C."/>
            <person name="Minagawa J."/>
            <person name="Page M.D."/>
            <person name="Pan J."/>
            <person name="Pootakham W."/>
            <person name="Roje S."/>
            <person name="Rose A."/>
            <person name="Stahlberg E."/>
            <person name="Terauchi A.M."/>
            <person name="Yang P."/>
            <person name="Ball S."/>
            <person name="Bowler C."/>
            <person name="Dieckmann C.L."/>
            <person name="Gladyshev V.N."/>
            <person name="Green P."/>
            <person name="Jorgensen R."/>
            <person name="Mayfield S."/>
            <person name="Mueller-Roeber B."/>
            <person name="Rajamani S."/>
            <person name="Sayre R.T."/>
            <person name="Brokstein P."/>
            <person name="Dubchak I."/>
            <person name="Goodstein D."/>
            <person name="Hornick L."/>
            <person name="Huang Y.W."/>
            <person name="Jhaveri J."/>
            <person name="Luo Y."/>
            <person name="Martinez D."/>
            <person name="Ngau W.C."/>
            <person name="Otillar B."/>
            <person name="Poliakov A."/>
            <person name="Porter A."/>
            <person name="Szajkowski L."/>
            <person name="Werner G."/>
            <person name="Zhou K."/>
            <person name="Grigoriev I.V."/>
            <person name="Rokhsar D.S."/>
            <person name="Grossman A.R."/>
        </authorList>
    </citation>
    <scope>NUCLEOTIDE SEQUENCE [LARGE SCALE GENOMIC DNA]</scope>
    <source>
        <strain evidence="5">CC-503</strain>
    </source>
</reference>
<feature type="compositionally biased region" description="Gly residues" evidence="1">
    <location>
        <begin position="723"/>
        <end position="733"/>
    </location>
</feature>
<feature type="domain" description="NOA1/YqeH-like C-terminal" evidence="3">
    <location>
        <begin position="524"/>
        <end position="602"/>
    </location>
</feature>
<evidence type="ECO:0000259" key="2">
    <source>
        <dbReference type="Pfam" id="PF01926"/>
    </source>
</evidence>
<dbReference type="OMA" id="PSHCCGC"/>
<dbReference type="InParanoid" id="A8I699"/>
<gene>
    <name evidence="4" type="ORF">CHLRE_07g315400v5</name>
</gene>
<accession>A8I699</accession>
<dbReference type="Pfam" id="PF01926">
    <property type="entry name" value="MMR_HSR1"/>
    <property type="match status" value="1"/>
</dbReference>
<feature type="compositionally biased region" description="Gly residues" evidence="1">
    <location>
        <begin position="200"/>
        <end position="215"/>
    </location>
</feature>
<evidence type="ECO:0000256" key="1">
    <source>
        <dbReference type="SAM" id="MobiDB-lite"/>
    </source>
</evidence>
<dbReference type="FunCoup" id="A8I699">
    <property type="interactions" value="1705"/>
</dbReference>
<dbReference type="KEGG" id="cre:CHLRE_07g315400v5"/>